<sequence length="383" mass="43370">MGASREQGGAQARGKSQTPARRRREGSSHGDGDGTAATTGIRATSGHALDRHQGHQRPCTQLTTRALLAFSLLLHFLLLHFLLLSHVPSSSRAYCSFFPWPLFSLSSLDAATAASSTPVHSTRYCVSVTDSFLVERWFSNTARRAEPERGSSPEGDDRRGSDPPGQLDKTLFDAVYANMQRLKSNVGRDHDDDHEEEKIDEQRRDHKKEVDGDDDEEDEDADAWDEQGAMDWSEEEGVGYARSRGEYIVGGGPPRRRNQPRQAENLWGARMTGSLWGEANEWDRSDLTIEQVLKMQAHTEGVGEMSITQQLVVALNNQMNERMNDFSRQMEYIITLLVVLDTKVKHLDDRQAQFHAWMMARERELEDQRRANVKREEEYPGRT</sequence>
<feature type="region of interest" description="Disordered" evidence="1">
    <location>
        <begin position="183"/>
        <end position="237"/>
    </location>
</feature>
<evidence type="ECO:0000313" key="4">
    <source>
        <dbReference type="Proteomes" id="UP000011083"/>
    </source>
</evidence>
<keyword evidence="2" id="KW-0812">Transmembrane</keyword>
<evidence type="ECO:0000313" key="3">
    <source>
        <dbReference type="EMBL" id="ELR20146.1"/>
    </source>
</evidence>
<feature type="region of interest" description="Disordered" evidence="1">
    <location>
        <begin position="1"/>
        <end position="39"/>
    </location>
</feature>
<feature type="compositionally biased region" description="Basic and acidic residues" evidence="1">
    <location>
        <begin position="186"/>
        <end position="210"/>
    </location>
</feature>
<reference evidence="3 4" key="1">
    <citation type="journal article" date="2013" name="Genome Biol.">
        <title>Genome of Acanthamoeba castellanii highlights extensive lateral gene transfer and early evolution of tyrosine kinase signaling.</title>
        <authorList>
            <person name="Clarke M."/>
            <person name="Lohan A.J."/>
            <person name="Liu B."/>
            <person name="Lagkouvardos I."/>
            <person name="Roy S."/>
            <person name="Zafar N."/>
            <person name="Bertelli C."/>
            <person name="Schilde C."/>
            <person name="Kianianmomeni A."/>
            <person name="Burglin T.R."/>
            <person name="Frech C."/>
            <person name="Turcotte B."/>
            <person name="Kopec K.O."/>
            <person name="Synnott J.M."/>
            <person name="Choo C."/>
            <person name="Paponov I."/>
            <person name="Finkler A."/>
            <person name="Soon Heng Tan C."/>
            <person name="Hutchins A.P."/>
            <person name="Weinmeier T."/>
            <person name="Rattei T."/>
            <person name="Chu J.S."/>
            <person name="Gimenez G."/>
            <person name="Irimia M."/>
            <person name="Rigden D.J."/>
            <person name="Fitzpatrick D.A."/>
            <person name="Lorenzo-Morales J."/>
            <person name="Bateman A."/>
            <person name="Chiu C.H."/>
            <person name="Tang P."/>
            <person name="Hegemann P."/>
            <person name="Fromm H."/>
            <person name="Raoult D."/>
            <person name="Greub G."/>
            <person name="Miranda-Saavedra D."/>
            <person name="Chen N."/>
            <person name="Nash P."/>
            <person name="Ginger M.L."/>
            <person name="Horn M."/>
            <person name="Schaap P."/>
            <person name="Caler L."/>
            <person name="Loftus B."/>
        </authorList>
    </citation>
    <scope>NUCLEOTIDE SEQUENCE [LARGE SCALE GENOMIC DNA]</scope>
    <source>
        <strain evidence="3 4">Neff</strain>
    </source>
</reference>
<dbReference type="EMBL" id="KB007926">
    <property type="protein sequence ID" value="ELR20146.1"/>
    <property type="molecule type" value="Genomic_DNA"/>
</dbReference>
<dbReference type="AlphaFoldDB" id="L8H6S6"/>
<protein>
    <submittedName>
        <fullName evidence="3">Uncharacterized protein</fullName>
    </submittedName>
</protein>
<keyword evidence="2" id="KW-1133">Transmembrane helix</keyword>
<name>L8H6S6_ACACF</name>
<keyword evidence="4" id="KW-1185">Reference proteome</keyword>
<accession>L8H6S6</accession>
<dbReference type="GeneID" id="14920991"/>
<organism evidence="3 4">
    <name type="scientific">Acanthamoeba castellanii (strain ATCC 30010 / Neff)</name>
    <dbReference type="NCBI Taxonomy" id="1257118"/>
    <lineage>
        <taxon>Eukaryota</taxon>
        <taxon>Amoebozoa</taxon>
        <taxon>Discosea</taxon>
        <taxon>Longamoebia</taxon>
        <taxon>Centramoebida</taxon>
        <taxon>Acanthamoebidae</taxon>
        <taxon>Acanthamoeba</taxon>
    </lineage>
</organism>
<dbReference type="RefSeq" id="XP_004342256.1">
    <property type="nucleotide sequence ID" value="XM_004342207.1"/>
</dbReference>
<keyword evidence="2" id="KW-0472">Membrane</keyword>
<gene>
    <name evidence="3" type="ORF">ACA1_115870</name>
</gene>
<feature type="compositionally biased region" description="Acidic residues" evidence="1">
    <location>
        <begin position="211"/>
        <end position="225"/>
    </location>
</feature>
<feature type="region of interest" description="Disordered" evidence="1">
    <location>
        <begin position="143"/>
        <end position="168"/>
    </location>
</feature>
<dbReference type="VEuPathDB" id="AmoebaDB:ACA1_115870"/>
<evidence type="ECO:0000256" key="2">
    <source>
        <dbReference type="SAM" id="Phobius"/>
    </source>
</evidence>
<evidence type="ECO:0000256" key="1">
    <source>
        <dbReference type="SAM" id="MobiDB-lite"/>
    </source>
</evidence>
<proteinExistence type="predicted"/>
<feature type="transmembrane region" description="Helical" evidence="2">
    <location>
        <begin position="66"/>
        <end position="87"/>
    </location>
</feature>
<dbReference type="Proteomes" id="UP000011083">
    <property type="component" value="Unassembled WGS sequence"/>
</dbReference>
<dbReference type="KEGG" id="acan:ACA1_115870"/>
<feature type="compositionally biased region" description="Basic and acidic residues" evidence="1">
    <location>
        <begin position="143"/>
        <end position="161"/>
    </location>
</feature>